<keyword evidence="3 5" id="KW-0949">S-adenosyl-L-methionine</keyword>
<keyword evidence="1 5" id="KW-0489">Methyltransferase</keyword>
<proteinExistence type="inferred from homology"/>
<dbReference type="OrthoDB" id="9810297at2"/>
<feature type="active site" description="Nucleophile" evidence="5">
    <location>
        <position position="378"/>
    </location>
</feature>
<dbReference type="Pfam" id="PF01189">
    <property type="entry name" value="Methyltr_RsmB-F"/>
    <property type="match status" value="1"/>
</dbReference>
<feature type="binding site" evidence="5">
    <location>
        <begin position="262"/>
        <end position="268"/>
    </location>
    <ligand>
        <name>S-adenosyl-L-methionine</name>
        <dbReference type="ChEBI" id="CHEBI:59789"/>
    </ligand>
</feature>
<dbReference type="InterPro" id="IPR035926">
    <property type="entry name" value="NusB-like_sf"/>
</dbReference>
<name>A0A285PDH5_9HYPH</name>
<dbReference type="Pfam" id="PF01029">
    <property type="entry name" value="NusB"/>
    <property type="match status" value="1"/>
</dbReference>
<dbReference type="InterPro" id="IPR001678">
    <property type="entry name" value="MeTrfase_RsmB-F_NOP2_dom"/>
</dbReference>
<evidence type="ECO:0000259" key="6">
    <source>
        <dbReference type="PROSITE" id="PS51686"/>
    </source>
</evidence>
<dbReference type="RefSeq" id="WP_097154154.1">
    <property type="nucleotide sequence ID" value="NZ_OBEL01000003.1"/>
</dbReference>
<feature type="binding site" evidence="5">
    <location>
        <position position="325"/>
    </location>
    <ligand>
        <name>S-adenosyl-L-methionine</name>
        <dbReference type="ChEBI" id="CHEBI:59789"/>
    </ligand>
</feature>
<dbReference type="GO" id="GO:0001510">
    <property type="term" value="P:RNA methylation"/>
    <property type="evidence" value="ECO:0007669"/>
    <property type="project" value="InterPro"/>
</dbReference>
<evidence type="ECO:0000313" key="7">
    <source>
        <dbReference type="EMBL" id="SNZ19762.1"/>
    </source>
</evidence>
<feature type="binding site" evidence="5">
    <location>
        <position position="309"/>
    </location>
    <ligand>
        <name>S-adenosyl-L-methionine</name>
        <dbReference type="ChEBI" id="CHEBI:59789"/>
    </ligand>
</feature>
<keyword evidence="4 5" id="KW-0694">RNA-binding</keyword>
<feature type="domain" description="SAM-dependent MTase RsmB/NOP-type" evidence="6">
    <location>
        <begin position="167"/>
        <end position="446"/>
    </location>
</feature>
<evidence type="ECO:0000313" key="8">
    <source>
        <dbReference type="Proteomes" id="UP000219439"/>
    </source>
</evidence>
<dbReference type="SUPFAM" id="SSF48013">
    <property type="entry name" value="NusB-like"/>
    <property type="match status" value="1"/>
</dbReference>
<dbReference type="CDD" id="cd02440">
    <property type="entry name" value="AdoMet_MTases"/>
    <property type="match status" value="1"/>
</dbReference>
<dbReference type="Gene3D" id="3.40.50.150">
    <property type="entry name" value="Vaccinia Virus protein VP39"/>
    <property type="match status" value="1"/>
</dbReference>
<feature type="binding site" evidence="5">
    <location>
        <position position="283"/>
    </location>
    <ligand>
        <name>S-adenosyl-L-methionine</name>
        <dbReference type="ChEBI" id="CHEBI:59789"/>
    </ligand>
</feature>
<evidence type="ECO:0000256" key="2">
    <source>
        <dbReference type="ARBA" id="ARBA00022679"/>
    </source>
</evidence>
<dbReference type="InterPro" id="IPR029063">
    <property type="entry name" value="SAM-dependent_MTases_sf"/>
</dbReference>
<dbReference type="GO" id="GO:0008173">
    <property type="term" value="F:RNA methyltransferase activity"/>
    <property type="evidence" value="ECO:0007669"/>
    <property type="project" value="InterPro"/>
</dbReference>
<dbReference type="PANTHER" id="PTHR22807">
    <property type="entry name" value="NOP2 YEAST -RELATED NOL1/NOP2/FMU SUN DOMAIN-CONTAINING"/>
    <property type="match status" value="1"/>
</dbReference>
<dbReference type="InterPro" id="IPR049560">
    <property type="entry name" value="MeTrfase_RsmB-F_NOP2_cat"/>
</dbReference>
<evidence type="ECO:0000256" key="5">
    <source>
        <dbReference type="PROSITE-ProRule" id="PRU01023"/>
    </source>
</evidence>
<evidence type="ECO:0000256" key="1">
    <source>
        <dbReference type="ARBA" id="ARBA00022603"/>
    </source>
</evidence>
<dbReference type="PRINTS" id="PR02008">
    <property type="entry name" value="RCMTFAMILY"/>
</dbReference>
<dbReference type="GO" id="GO:0003723">
    <property type="term" value="F:RNA binding"/>
    <property type="evidence" value="ECO:0007669"/>
    <property type="project" value="UniProtKB-UniRule"/>
</dbReference>
<reference evidence="7 8" key="1">
    <citation type="submission" date="2017-09" db="EMBL/GenBank/DDBJ databases">
        <authorList>
            <person name="Ehlers B."/>
            <person name="Leendertz F.H."/>
        </authorList>
    </citation>
    <scope>NUCLEOTIDE SEQUENCE [LARGE SCALE GENOMIC DNA]</scope>
    <source>
        <strain evidence="7 8">DSM 18289</strain>
    </source>
</reference>
<evidence type="ECO:0000256" key="4">
    <source>
        <dbReference type="ARBA" id="ARBA00022884"/>
    </source>
</evidence>
<accession>A0A285PDH5</accession>
<sequence length="447" mass="49535">MTDPISFSSRKAGMAAREGALRLTHAVLNDKKMLDEAYQAELENGPLRKLPGNDRAFAKRIVITLLQHLGEIDQILASFMDRGIPKKSGPLRNILRLGVAELLFLQVPSHAVVDSAVTHFRTWKKYAGFKGLTNAVLRQVSQKGAERLKEIDTAKANLPDWLYQDWLKSYGKDEVDQMVEVSNAPSTPLDLSFKANDENAQKLAEVLEGQWLETGSLRLASHGKVDELEGFESGEWWVQDTAASLPVKLLGDVKDTEVLDLCAAPGGKTMQLAALGADVTALDLSGKRLQRIQKNLDRTKLEAKLVQGDALKHKFGKLFPAILLDAPCSATGTMRRHPELIHQRSPADIAHFAKLQARMLRRAADLLDDNGVLVFCTCSLQAAEGPDLIPDFLMEYPDFGIDPVEEKNHPEFAPFIQSDGSLRTRPDQMAELGGLDGFYIIRFRKYA</sequence>
<protein>
    <submittedName>
        <fullName evidence="7">16S rRNA (Cytosine967-C5)-methyltransferase</fullName>
    </submittedName>
</protein>
<evidence type="ECO:0000256" key="3">
    <source>
        <dbReference type="ARBA" id="ARBA00022691"/>
    </source>
</evidence>
<dbReference type="InterPro" id="IPR006027">
    <property type="entry name" value="NusB_RsmB_TIM44"/>
</dbReference>
<dbReference type="InterPro" id="IPR023267">
    <property type="entry name" value="RCMT"/>
</dbReference>
<dbReference type="SUPFAM" id="SSF53335">
    <property type="entry name" value="S-adenosyl-L-methionine-dependent methyltransferases"/>
    <property type="match status" value="1"/>
</dbReference>
<comment type="similarity">
    <text evidence="5">Belongs to the class I-like SAM-binding methyltransferase superfamily. RsmB/NOP family.</text>
</comment>
<dbReference type="PANTHER" id="PTHR22807:SF61">
    <property type="entry name" value="NOL1_NOP2_SUN FAMILY PROTEIN _ ANTITERMINATION NUSB DOMAIN-CONTAINING PROTEIN"/>
    <property type="match status" value="1"/>
</dbReference>
<keyword evidence="2 5" id="KW-0808">Transferase</keyword>
<dbReference type="Gene3D" id="1.10.940.10">
    <property type="entry name" value="NusB-like"/>
    <property type="match status" value="1"/>
</dbReference>
<gene>
    <name evidence="7" type="ORF">SAMN06265368_2854</name>
</gene>
<dbReference type="AlphaFoldDB" id="A0A285PDH5"/>
<dbReference type="Proteomes" id="UP000219439">
    <property type="component" value="Unassembled WGS sequence"/>
</dbReference>
<organism evidence="7 8">
    <name type="scientific">Cohaesibacter gelatinilyticus</name>
    <dbReference type="NCBI Taxonomy" id="372072"/>
    <lineage>
        <taxon>Bacteria</taxon>
        <taxon>Pseudomonadati</taxon>
        <taxon>Pseudomonadota</taxon>
        <taxon>Alphaproteobacteria</taxon>
        <taxon>Hyphomicrobiales</taxon>
        <taxon>Cohaesibacteraceae</taxon>
    </lineage>
</organism>
<keyword evidence="8" id="KW-1185">Reference proteome</keyword>
<dbReference type="EMBL" id="OBEL01000003">
    <property type="protein sequence ID" value="SNZ19762.1"/>
    <property type="molecule type" value="Genomic_DNA"/>
</dbReference>
<dbReference type="GO" id="GO:0006355">
    <property type="term" value="P:regulation of DNA-templated transcription"/>
    <property type="evidence" value="ECO:0007669"/>
    <property type="project" value="InterPro"/>
</dbReference>
<dbReference type="PROSITE" id="PS51686">
    <property type="entry name" value="SAM_MT_RSMB_NOP"/>
    <property type="match status" value="1"/>
</dbReference>